<gene>
    <name evidence="4" type="ORF">PGAL8A_00086700</name>
</gene>
<protein>
    <submittedName>
        <fullName evidence="4">Uncharacterized protein</fullName>
    </submittedName>
</protein>
<keyword evidence="1" id="KW-0175">Coiled coil</keyword>
<dbReference type="RefSeq" id="XP_028525985.1">
    <property type="nucleotide sequence ID" value="XM_028671188.1"/>
</dbReference>
<dbReference type="VEuPathDB" id="PlasmoDB:PGAL8A_00086700"/>
<organism evidence="4 5">
    <name type="scientific">Plasmodium gallinaceum</name>
    <dbReference type="NCBI Taxonomy" id="5849"/>
    <lineage>
        <taxon>Eukaryota</taxon>
        <taxon>Sar</taxon>
        <taxon>Alveolata</taxon>
        <taxon>Apicomplexa</taxon>
        <taxon>Aconoidasida</taxon>
        <taxon>Haemosporida</taxon>
        <taxon>Plasmodiidae</taxon>
        <taxon>Plasmodium</taxon>
        <taxon>Plasmodium (Haemamoeba)</taxon>
    </lineage>
</organism>
<feature type="coiled-coil region" evidence="1">
    <location>
        <begin position="36"/>
        <end position="70"/>
    </location>
</feature>
<keyword evidence="3" id="KW-0812">Transmembrane</keyword>
<evidence type="ECO:0000256" key="3">
    <source>
        <dbReference type="SAM" id="Phobius"/>
    </source>
</evidence>
<feature type="compositionally biased region" description="Polar residues" evidence="2">
    <location>
        <begin position="366"/>
        <end position="375"/>
    </location>
</feature>
<reference evidence="4" key="1">
    <citation type="submission" date="2015-04" db="EMBL/GenBank/DDBJ databases">
        <authorList>
            <consortium name="Pathogen Informatics"/>
        </authorList>
    </citation>
    <scope>NUCLEOTIDE SEQUENCE [LARGE SCALE GENOMIC DNA]</scope>
    <source>
        <strain evidence="4">8A</strain>
    </source>
</reference>
<keyword evidence="5" id="KW-1185">Reference proteome</keyword>
<dbReference type="Proteomes" id="UP000220797">
    <property type="component" value="Unassembled WGS sequence"/>
</dbReference>
<dbReference type="AlphaFoldDB" id="A0A1J1GLG1"/>
<evidence type="ECO:0000256" key="1">
    <source>
        <dbReference type="SAM" id="Coils"/>
    </source>
</evidence>
<evidence type="ECO:0000256" key="2">
    <source>
        <dbReference type="SAM" id="MobiDB-lite"/>
    </source>
</evidence>
<dbReference type="GeneID" id="39729391"/>
<name>A0A1J1GLG1_PLAGA</name>
<feature type="transmembrane region" description="Helical" evidence="3">
    <location>
        <begin position="117"/>
        <end position="139"/>
    </location>
</feature>
<keyword evidence="3" id="KW-1133">Transmembrane helix</keyword>
<feature type="region of interest" description="Disordered" evidence="2">
    <location>
        <begin position="330"/>
        <end position="426"/>
    </location>
</feature>
<evidence type="ECO:0000313" key="5">
    <source>
        <dbReference type="Proteomes" id="UP000220797"/>
    </source>
</evidence>
<dbReference type="OrthoDB" id="372341at2759"/>
<sequence length="526" mass="62700">MAEKKIDDSPFLSKMETFEISDKKNKKSKNDIKDGYKNLENEFNFDEEKVENNEQEKEKINKDNDKKEVNIRTIKIDRKNLKKMFSSQFFTQTLTDDSSSDTANVSKLNKKYFICEFFKRFFIILLFFITSFYAIFYIYNNYFNRKHICGNLDLYNYKYDNEVRFVPSISNTKYYVFTGKFPFDVITYKLRKDVLKNSMNEELKKYKREDQTEIYEQIENLDDHQIQILSFTKYNSKMKCEKKILDLYTPFYLKTTDANIKNYDYVLSEVNYNFITNPYNIPEKKLYMELLNFVKKNENQNKICFITSYLKSLKEDDNLSNRMLNENNFTNEYSMDEKSNNIDDPNKFMNDPSNNKRYLKNRSSSEEQGPSSYQENNFSSNNNDNNFSSNNNGNGNNFSSNNNSNGNNFSSNNNSNGNNFSNNNNGNGNNFNSTIYNNNKVSPKKKIIFLYDSYDNNLVNLIIAIYNMQYGNIYNNLKEYWEELKKNFRIINAEEIYLFEWYCLAINYNIIENNNQFKLNCVDLLK</sequence>
<accession>A0A1J1GLG1</accession>
<keyword evidence="3" id="KW-0472">Membrane</keyword>
<feature type="compositionally biased region" description="Low complexity" evidence="2">
    <location>
        <begin position="376"/>
        <end position="426"/>
    </location>
</feature>
<dbReference type="EMBL" id="CVMV01000014">
    <property type="protein sequence ID" value="CRG93163.1"/>
    <property type="molecule type" value="Genomic_DNA"/>
</dbReference>
<feature type="compositionally biased region" description="Basic and acidic residues" evidence="2">
    <location>
        <begin position="335"/>
        <end position="346"/>
    </location>
</feature>
<comment type="caution">
    <text evidence="4">The sequence shown here is derived from an EMBL/GenBank/DDBJ whole genome shotgun (WGS) entry which is preliminary data.</text>
</comment>
<proteinExistence type="predicted"/>
<evidence type="ECO:0000313" key="4">
    <source>
        <dbReference type="EMBL" id="CRG93163.1"/>
    </source>
</evidence>